<evidence type="ECO:0000313" key="4">
    <source>
        <dbReference type="Proteomes" id="UP000236642"/>
    </source>
</evidence>
<sequence length="163" mass="17334">MKGSQWSIGGGWTLREVLQGKPIGHPTHALVIHFPAGLWPAALLFDLLSWIRPDPTLVRAAFYDILLGLGMAGVAILTGLLDFLPTVPGSRKRRLGWQHLLAQVGATTSFAVSAGLRALDPGSARTPILPLALAFLGVGLLLLGNFLGGELVYRHGMRVGASR</sequence>
<comment type="caution">
    <text evidence="3">The sequence shown here is derived from an EMBL/GenBank/DDBJ whole genome shotgun (WGS) entry which is preliminary data.</text>
</comment>
<dbReference type="EMBL" id="BEHY01000002">
    <property type="protein sequence ID" value="GBD07973.1"/>
    <property type="molecule type" value="Genomic_DNA"/>
</dbReference>
<organism evidence="3 4">
    <name type="scientific">Candidatus Thermoflexus japonica</name>
    <dbReference type="NCBI Taxonomy" id="2035417"/>
    <lineage>
        <taxon>Bacteria</taxon>
        <taxon>Bacillati</taxon>
        <taxon>Chloroflexota</taxon>
        <taxon>Thermoflexia</taxon>
        <taxon>Thermoflexales</taxon>
        <taxon>Thermoflexaceae</taxon>
        <taxon>Thermoflexus</taxon>
    </lineage>
</organism>
<feature type="transmembrane region" description="Helical" evidence="1">
    <location>
        <begin position="63"/>
        <end position="84"/>
    </location>
</feature>
<keyword evidence="1" id="KW-0812">Transmembrane</keyword>
<feature type="domain" description="DUF2231" evidence="2">
    <location>
        <begin position="24"/>
        <end position="159"/>
    </location>
</feature>
<feature type="transmembrane region" description="Helical" evidence="1">
    <location>
        <begin position="96"/>
        <end position="116"/>
    </location>
</feature>
<keyword evidence="1" id="KW-1133">Transmembrane helix</keyword>
<dbReference type="Pfam" id="PF09990">
    <property type="entry name" value="DUF2231"/>
    <property type="match status" value="1"/>
</dbReference>
<evidence type="ECO:0000256" key="1">
    <source>
        <dbReference type="SAM" id="Phobius"/>
    </source>
</evidence>
<feature type="transmembrane region" description="Helical" evidence="1">
    <location>
        <begin position="30"/>
        <end position="51"/>
    </location>
</feature>
<dbReference type="AlphaFoldDB" id="A0A2H5Y3G1"/>
<gene>
    <name evidence="3" type="ORF">HRbin22_00199</name>
</gene>
<dbReference type="InterPro" id="IPR019251">
    <property type="entry name" value="DUF2231_TM"/>
</dbReference>
<protein>
    <recommendedName>
        <fullName evidence="2">DUF2231 domain-containing protein</fullName>
    </recommendedName>
</protein>
<feature type="transmembrane region" description="Helical" evidence="1">
    <location>
        <begin position="128"/>
        <end position="148"/>
    </location>
</feature>
<reference evidence="4" key="1">
    <citation type="submission" date="2017-09" db="EMBL/GenBank/DDBJ databases">
        <title>Metaegenomics of thermophilic ammonia-oxidizing enrichment culture.</title>
        <authorList>
            <person name="Kato S."/>
            <person name="Suzuki K."/>
        </authorList>
    </citation>
    <scope>NUCLEOTIDE SEQUENCE [LARGE SCALE GENOMIC DNA]</scope>
</reference>
<accession>A0A2H5Y3G1</accession>
<dbReference type="Proteomes" id="UP000236642">
    <property type="component" value="Unassembled WGS sequence"/>
</dbReference>
<evidence type="ECO:0000259" key="2">
    <source>
        <dbReference type="Pfam" id="PF09990"/>
    </source>
</evidence>
<keyword evidence="1" id="KW-0472">Membrane</keyword>
<name>A0A2H5Y3G1_9CHLR</name>
<evidence type="ECO:0000313" key="3">
    <source>
        <dbReference type="EMBL" id="GBD07973.1"/>
    </source>
</evidence>
<proteinExistence type="predicted"/>